<evidence type="ECO:0000259" key="8">
    <source>
        <dbReference type="PROSITE" id="PS50235"/>
    </source>
</evidence>
<dbReference type="PANTHER" id="PTHR24006">
    <property type="entry name" value="UBIQUITIN CARBOXYL-TERMINAL HYDROLASE"/>
    <property type="match status" value="1"/>
</dbReference>
<accession>A0AB34K7S7</accession>
<evidence type="ECO:0000313" key="11">
    <source>
        <dbReference type="Proteomes" id="UP001515480"/>
    </source>
</evidence>
<dbReference type="GO" id="GO:0005634">
    <property type="term" value="C:nucleus"/>
    <property type="evidence" value="ECO:0007669"/>
    <property type="project" value="TreeGrafter"/>
</dbReference>
<dbReference type="Gene3D" id="3.90.70.10">
    <property type="entry name" value="Cysteine proteinases"/>
    <property type="match status" value="1"/>
</dbReference>
<evidence type="ECO:0000256" key="5">
    <source>
        <dbReference type="RuleBase" id="RU366025"/>
    </source>
</evidence>
<keyword evidence="1" id="KW-0479">Metal-binding</keyword>
<dbReference type="AlphaFoldDB" id="A0AB34K7S7"/>
<dbReference type="InterPro" id="IPR050164">
    <property type="entry name" value="Peptidase_C19"/>
</dbReference>
<keyword evidence="5" id="KW-0378">Hydrolase</keyword>
<evidence type="ECO:0000256" key="7">
    <source>
        <dbReference type="SAM" id="Phobius"/>
    </source>
</evidence>
<dbReference type="PROSITE" id="PS00973">
    <property type="entry name" value="USP_2"/>
    <property type="match status" value="1"/>
</dbReference>
<gene>
    <name evidence="10" type="ORF">AB1Y20_000822</name>
</gene>
<feature type="domain" description="UBP-type" evidence="9">
    <location>
        <begin position="1"/>
        <end position="104"/>
    </location>
</feature>
<evidence type="ECO:0000256" key="4">
    <source>
        <dbReference type="PROSITE-ProRule" id="PRU00502"/>
    </source>
</evidence>
<comment type="similarity">
    <text evidence="5">Belongs to the peptidase C19 family.</text>
</comment>
<keyword evidence="5" id="KW-0833">Ubl conjugation pathway</keyword>
<comment type="caution">
    <text evidence="10">The sequence shown here is derived from an EMBL/GenBank/DDBJ whole genome shotgun (WGS) entry which is preliminary data.</text>
</comment>
<dbReference type="Pfam" id="PF02148">
    <property type="entry name" value="zf-UBP"/>
    <property type="match status" value="1"/>
</dbReference>
<feature type="domain" description="USP" evidence="8">
    <location>
        <begin position="129"/>
        <end position="538"/>
    </location>
</feature>
<dbReference type="InterPro" id="IPR001394">
    <property type="entry name" value="Peptidase_C19_UCH"/>
</dbReference>
<name>A0AB34K7S7_PRYPA</name>
<dbReference type="GO" id="GO:0008270">
    <property type="term" value="F:zinc ion binding"/>
    <property type="evidence" value="ECO:0007669"/>
    <property type="project" value="UniProtKB-KW"/>
</dbReference>
<evidence type="ECO:0000256" key="3">
    <source>
        <dbReference type="ARBA" id="ARBA00022833"/>
    </source>
</evidence>
<evidence type="ECO:0000256" key="2">
    <source>
        <dbReference type="ARBA" id="ARBA00022771"/>
    </source>
</evidence>
<dbReference type="SUPFAM" id="SSF57850">
    <property type="entry name" value="RING/U-box"/>
    <property type="match status" value="1"/>
</dbReference>
<reference evidence="10 11" key="1">
    <citation type="journal article" date="2024" name="Science">
        <title>Giant polyketide synthase enzymes in the biosynthesis of giant marine polyether toxins.</title>
        <authorList>
            <person name="Fallon T.R."/>
            <person name="Shende V.V."/>
            <person name="Wierzbicki I.H."/>
            <person name="Pendleton A.L."/>
            <person name="Watervoot N.F."/>
            <person name="Auber R.P."/>
            <person name="Gonzalez D.J."/>
            <person name="Wisecaver J.H."/>
            <person name="Moore B.S."/>
        </authorList>
    </citation>
    <scope>NUCLEOTIDE SEQUENCE [LARGE SCALE GENOMIC DNA]</scope>
    <source>
        <strain evidence="10 11">12B1</strain>
    </source>
</reference>
<proteinExistence type="inferred from homology"/>
<dbReference type="CDD" id="cd02257">
    <property type="entry name" value="Peptidase_C19"/>
    <property type="match status" value="1"/>
</dbReference>
<keyword evidence="3" id="KW-0862">Zinc</keyword>
<dbReference type="GO" id="GO:0006508">
    <property type="term" value="P:proteolysis"/>
    <property type="evidence" value="ECO:0007669"/>
    <property type="project" value="UniProtKB-KW"/>
</dbReference>
<feature type="region of interest" description="Disordered" evidence="6">
    <location>
        <begin position="436"/>
        <end position="470"/>
    </location>
</feature>
<keyword evidence="7" id="KW-1133">Transmembrane helix</keyword>
<keyword evidence="11" id="KW-1185">Reference proteome</keyword>
<dbReference type="InterPro" id="IPR028889">
    <property type="entry name" value="USP"/>
</dbReference>
<dbReference type="GO" id="GO:0016579">
    <property type="term" value="P:protein deubiquitination"/>
    <property type="evidence" value="ECO:0007669"/>
    <property type="project" value="InterPro"/>
</dbReference>
<dbReference type="GO" id="GO:0004843">
    <property type="term" value="F:cysteine-type deubiquitinase activity"/>
    <property type="evidence" value="ECO:0007669"/>
    <property type="project" value="UniProtKB-UniRule"/>
</dbReference>
<keyword evidence="5" id="KW-0645">Protease</keyword>
<dbReference type="InterPro" id="IPR018200">
    <property type="entry name" value="USP_CS"/>
</dbReference>
<dbReference type="InterPro" id="IPR038765">
    <property type="entry name" value="Papain-like_cys_pep_sf"/>
</dbReference>
<protein>
    <recommendedName>
        <fullName evidence="5">Ubiquitin carboxyl-terminal hydrolase</fullName>
        <ecNumber evidence="5">3.4.19.12</ecNumber>
    </recommendedName>
</protein>
<dbReference type="PROSITE" id="PS50271">
    <property type="entry name" value="ZF_UBP"/>
    <property type="match status" value="1"/>
</dbReference>
<keyword evidence="2 4" id="KW-0863">Zinc-finger</keyword>
<evidence type="ECO:0000256" key="6">
    <source>
        <dbReference type="SAM" id="MobiDB-lite"/>
    </source>
</evidence>
<dbReference type="SUPFAM" id="SSF54001">
    <property type="entry name" value="Cysteine proteinases"/>
    <property type="match status" value="1"/>
</dbReference>
<dbReference type="GO" id="GO:0005829">
    <property type="term" value="C:cytosol"/>
    <property type="evidence" value="ECO:0007669"/>
    <property type="project" value="TreeGrafter"/>
</dbReference>
<dbReference type="Proteomes" id="UP001515480">
    <property type="component" value="Unassembled WGS sequence"/>
</dbReference>
<dbReference type="Pfam" id="PF00443">
    <property type="entry name" value="UCH"/>
    <property type="match status" value="1"/>
</dbReference>
<dbReference type="InterPro" id="IPR013083">
    <property type="entry name" value="Znf_RING/FYVE/PHD"/>
</dbReference>
<evidence type="ECO:0000313" key="10">
    <source>
        <dbReference type="EMBL" id="KAL1529894.1"/>
    </source>
</evidence>
<evidence type="ECO:0000259" key="9">
    <source>
        <dbReference type="PROSITE" id="PS50271"/>
    </source>
</evidence>
<organism evidence="10 11">
    <name type="scientific">Prymnesium parvum</name>
    <name type="common">Toxic golden alga</name>
    <dbReference type="NCBI Taxonomy" id="97485"/>
    <lineage>
        <taxon>Eukaryota</taxon>
        <taxon>Haptista</taxon>
        <taxon>Haptophyta</taxon>
        <taxon>Prymnesiophyceae</taxon>
        <taxon>Prymnesiales</taxon>
        <taxon>Prymnesiaceae</taxon>
        <taxon>Prymnesium</taxon>
    </lineage>
</organism>
<comment type="catalytic activity">
    <reaction evidence="5">
        <text>Thiol-dependent hydrolysis of ester, thioester, amide, peptide and isopeptide bonds formed by the C-terminal Gly of ubiquitin (a 76-residue protein attached to proteins as an intracellular targeting signal).</text>
        <dbReference type="EC" id="3.4.19.12"/>
    </reaction>
</comment>
<dbReference type="EMBL" id="JBGBPQ010000001">
    <property type="protein sequence ID" value="KAL1529894.1"/>
    <property type="molecule type" value="Genomic_DNA"/>
</dbReference>
<dbReference type="Gene3D" id="3.30.40.10">
    <property type="entry name" value="Zinc/RING finger domain, C3HC4 (zinc finger)"/>
    <property type="match status" value="1"/>
</dbReference>
<dbReference type="SMART" id="SM00290">
    <property type="entry name" value="ZnF_UBP"/>
    <property type="match status" value="1"/>
</dbReference>
<dbReference type="EC" id="3.4.19.12" evidence="5"/>
<dbReference type="PROSITE" id="PS00972">
    <property type="entry name" value="USP_1"/>
    <property type="match status" value="1"/>
</dbReference>
<sequence length="595" mass="64577">MSDEALRVLREPTLWACKVCGSTDGVWVCLDCGHVGCGRRATHPSLGGGHARHHHFATGGAHAVCIDAITQAAHCHTCDNWLLDDEPSCLGALREEIRQAQRRPFCSSPGDREITHPQRAHAPLVRGATGLANLGNTCYINAVVQALSHCAGFRAFFRDFLRASAPVQLGSIEILRQDTPKWKAQVEGGRAAELQLCSATHALLRVLWSGQWSSCSPHEFVHQFWTHVGEQFASRTQHDAQEFLIFYLNRLSEELTGEHVRSAMRRIHLDGFNLCAAPRDGDEPPDACSECSGASEPPSEGGGATAIDFIRELFGCPLRQKVRCHHCGETFAREELSLGLQLVLPPGADAVSVETCLDELVAAHDLQGDCQYHCDTCGGKQDATREVRLARPPQALLLLLNRTSWDRSGGRSKDCRRVTFPRRLALTPWLDAAAVEASPHPSPRPLVRAAQSPSGAASSSPGVAAPHSPSPTSHCYRLSSVVCHSGSSTDVGHYFSYARSDSPGGTRCWRLFNDARVSVASVAEVLSAEASVLVYENVSPDDADEDTTAEEENKSLLTLGERWKMLTQDYLLSLAGALAAAVVALLIRKLLYAHS</sequence>
<feature type="transmembrane region" description="Helical" evidence="7">
    <location>
        <begin position="570"/>
        <end position="587"/>
    </location>
</feature>
<evidence type="ECO:0000256" key="1">
    <source>
        <dbReference type="ARBA" id="ARBA00022723"/>
    </source>
</evidence>
<keyword evidence="7" id="KW-0812">Transmembrane</keyword>
<feature type="compositionally biased region" description="Low complexity" evidence="6">
    <location>
        <begin position="449"/>
        <end position="470"/>
    </location>
</feature>
<keyword evidence="7" id="KW-0472">Membrane</keyword>
<dbReference type="PROSITE" id="PS50235">
    <property type="entry name" value="USP_3"/>
    <property type="match status" value="1"/>
</dbReference>
<keyword evidence="5" id="KW-0788">Thiol protease</keyword>
<dbReference type="InterPro" id="IPR001607">
    <property type="entry name" value="Znf_UBP"/>
</dbReference>